<dbReference type="AlphaFoldDB" id="A0A2G5F6G1"/>
<dbReference type="EMBL" id="KZ305019">
    <property type="protein sequence ID" value="PIA63574.1"/>
    <property type="molecule type" value="Genomic_DNA"/>
</dbReference>
<name>A0A2G5F6G1_AQUCA</name>
<organism evidence="1 2">
    <name type="scientific">Aquilegia coerulea</name>
    <name type="common">Rocky mountain columbine</name>
    <dbReference type="NCBI Taxonomy" id="218851"/>
    <lineage>
        <taxon>Eukaryota</taxon>
        <taxon>Viridiplantae</taxon>
        <taxon>Streptophyta</taxon>
        <taxon>Embryophyta</taxon>
        <taxon>Tracheophyta</taxon>
        <taxon>Spermatophyta</taxon>
        <taxon>Magnoliopsida</taxon>
        <taxon>Ranunculales</taxon>
        <taxon>Ranunculaceae</taxon>
        <taxon>Thalictroideae</taxon>
        <taxon>Aquilegia</taxon>
    </lineage>
</organism>
<sequence>MDSYPSAIPNQLPIKSVPGQWTTGLHDCCDDPSSCLLTCCCPCITFGQIAEIIDEGTTSWNRACCIYYSLSSCSWLYASMYRSKLRRMYSLREEPCSDGVVHCCCCVCSITQEYWELKARGLDPSKGWQANLDRCNQDGSKVPPVVASSMDR</sequence>
<dbReference type="FunCoup" id="A0A2G5F6G1">
    <property type="interactions" value="18"/>
</dbReference>
<dbReference type="InParanoid" id="A0A2G5F6G1"/>
<dbReference type="Pfam" id="PF04749">
    <property type="entry name" value="PLAC8"/>
    <property type="match status" value="1"/>
</dbReference>
<dbReference type="OrthoDB" id="1045822at2759"/>
<gene>
    <name evidence="1" type="ORF">AQUCO_00201130v1</name>
</gene>
<evidence type="ECO:0000313" key="2">
    <source>
        <dbReference type="Proteomes" id="UP000230069"/>
    </source>
</evidence>
<dbReference type="InterPro" id="IPR006461">
    <property type="entry name" value="PLAC_motif_containing"/>
</dbReference>
<evidence type="ECO:0000313" key="1">
    <source>
        <dbReference type="EMBL" id="PIA63574.1"/>
    </source>
</evidence>
<dbReference type="Proteomes" id="UP000230069">
    <property type="component" value="Unassembled WGS sequence"/>
</dbReference>
<protein>
    <submittedName>
        <fullName evidence="1">Uncharacterized protein</fullName>
    </submittedName>
</protein>
<dbReference type="PANTHER" id="PTHR15907">
    <property type="entry name" value="DUF614 FAMILY PROTEIN-RELATED"/>
    <property type="match status" value="1"/>
</dbReference>
<reference evidence="1 2" key="1">
    <citation type="submission" date="2017-09" db="EMBL/GenBank/DDBJ databases">
        <title>WGS assembly of Aquilegia coerulea Goldsmith.</title>
        <authorList>
            <person name="Hodges S."/>
            <person name="Kramer E."/>
            <person name="Nordborg M."/>
            <person name="Tomkins J."/>
            <person name="Borevitz J."/>
            <person name="Derieg N."/>
            <person name="Yan J."/>
            <person name="Mihaltcheva S."/>
            <person name="Hayes R.D."/>
            <person name="Rokhsar D."/>
        </authorList>
    </citation>
    <scope>NUCLEOTIDE SEQUENCE [LARGE SCALE GENOMIC DNA]</scope>
    <source>
        <strain evidence="2">cv. Goldsmith</strain>
    </source>
</reference>
<dbReference type="NCBIfam" id="TIGR01571">
    <property type="entry name" value="A_thal_Cys_rich"/>
    <property type="match status" value="1"/>
</dbReference>
<proteinExistence type="predicted"/>
<accession>A0A2G5F6G1</accession>
<keyword evidence="2" id="KW-1185">Reference proteome</keyword>
<dbReference type="STRING" id="218851.A0A2G5F6G1"/>